<dbReference type="EMBL" id="CP003924">
    <property type="protein sequence ID" value="AGS34235.1"/>
    <property type="molecule type" value="Genomic_DNA"/>
</dbReference>
<evidence type="ECO:0000313" key="1">
    <source>
        <dbReference type="EMBL" id="AGS34235.1"/>
    </source>
</evidence>
<proteinExistence type="predicted"/>
<keyword evidence="2" id="KW-1185">Reference proteome</keyword>
<dbReference type="HOGENOM" id="CLU_186062_2_0_11"/>
<reference evidence="1 2" key="1">
    <citation type="submission" date="2012-11" db="EMBL/GenBank/DDBJ databases">
        <title>The complete genome sequence of Corynebacterium maris Coryn-1 (=DSM 45190).</title>
        <authorList>
            <person name="Schaffert L."/>
            <person name="Albersmeier A."/>
            <person name="Kalinowski J."/>
            <person name="Ruckert C."/>
        </authorList>
    </citation>
    <scope>NUCLEOTIDE SEQUENCE [LARGE SCALE GENOMIC DNA]</scope>
    <source>
        <strain evidence="2">Coryn-1</strain>
    </source>
</reference>
<accession>S5T101</accession>
<evidence type="ECO:0000313" key="2">
    <source>
        <dbReference type="Proteomes" id="UP000015388"/>
    </source>
</evidence>
<dbReference type="RefSeq" id="WP_020934168.1">
    <property type="nucleotide sequence ID" value="NC_021915.1"/>
</dbReference>
<gene>
    <name evidence="1" type="ORF">B841_03760</name>
</gene>
<dbReference type="KEGG" id="cmd:B841_03760"/>
<dbReference type="STRING" id="1224163.B841_03760"/>
<organism evidence="1 2">
    <name type="scientific">Corynebacterium maris DSM 45190</name>
    <dbReference type="NCBI Taxonomy" id="1224163"/>
    <lineage>
        <taxon>Bacteria</taxon>
        <taxon>Bacillati</taxon>
        <taxon>Actinomycetota</taxon>
        <taxon>Actinomycetes</taxon>
        <taxon>Mycobacteriales</taxon>
        <taxon>Corynebacteriaceae</taxon>
        <taxon>Corynebacterium</taxon>
    </lineage>
</organism>
<dbReference type="PATRIC" id="fig|1224163.3.peg.754"/>
<name>S5T101_9CORY</name>
<protein>
    <submittedName>
        <fullName evidence="1">Uncharacterized protein</fullName>
    </submittedName>
</protein>
<dbReference type="eggNOG" id="ENOG5033FDU">
    <property type="taxonomic scope" value="Bacteria"/>
</dbReference>
<sequence length="63" mass="7274">MANVEKKRFVDPAWPTHLPEGEHAVTEMTSYLAGPSSQYGDDMVFPVPHEQLNYVHPYTRMNR</sequence>
<dbReference type="AlphaFoldDB" id="S5T101"/>
<dbReference type="Proteomes" id="UP000015388">
    <property type="component" value="Chromosome"/>
</dbReference>
<dbReference type="OrthoDB" id="5191634at2"/>